<dbReference type="PANTHER" id="PTHR34289">
    <property type="entry name" value="PROTEIN, PUTATIVE (DUF819)-RELATED"/>
    <property type="match status" value="1"/>
</dbReference>
<keyword evidence="1" id="KW-1133">Transmembrane helix</keyword>
<evidence type="ECO:0000256" key="1">
    <source>
        <dbReference type="SAM" id="Phobius"/>
    </source>
</evidence>
<dbReference type="Proteomes" id="UP000281915">
    <property type="component" value="Unassembled WGS sequence"/>
</dbReference>
<feature type="transmembrane region" description="Helical" evidence="1">
    <location>
        <begin position="123"/>
        <end position="144"/>
    </location>
</feature>
<proteinExistence type="predicted"/>
<dbReference type="PANTHER" id="PTHR34289:SF8">
    <property type="entry name" value="DUF819 DOMAIN-CONTAINING PROTEIN"/>
    <property type="match status" value="1"/>
</dbReference>
<gene>
    <name evidence="2" type="ORF">EDM58_21715</name>
</gene>
<feature type="transmembrane region" description="Helical" evidence="1">
    <location>
        <begin position="206"/>
        <end position="227"/>
    </location>
</feature>
<feature type="transmembrane region" description="Helical" evidence="1">
    <location>
        <begin position="89"/>
        <end position="111"/>
    </location>
</feature>
<feature type="transmembrane region" description="Helical" evidence="1">
    <location>
        <begin position="346"/>
        <end position="372"/>
    </location>
</feature>
<accession>A0A3M8C9P1</accession>
<feature type="transmembrane region" description="Helical" evidence="1">
    <location>
        <begin position="34"/>
        <end position="54"/>
    </location>
</feature>
<dbReference type="Pfam" id="PF05684">
    <property type="entry name" value="DUF819"/>
    <property type="match status" value="1"/>
</dbReference>
<dbReference type="EMBL" id="RHHT01000061">
    <property type="protein sequence ID" value="RNB72422.1"/>
    <property type="molecule type" value="Genomic_DNA"/>
</dbReference>
<keyword evidence="1" id="KW-0472">Membrane</keyword>
<feature type="transmembrane region" description="Helical" evidence="1">
    <location>
        <begin position="60"/>
        <end position="77"/>
    </location>
</feature>
<evidence type="ECO:0000313" key="2">
    <source>
        <dbReference type="EMBL" id="RNB72422.1"/>
    </source>
</evidence>
<reference evidence="2 3" key="1">
    <citation type="submission" date="2018-10" db="EMBL/GenBank/DDBJ databases">
        <title>Phylogenomics of Brevibacillus.</title>
        <authorList>
            <person name="Dunlap C."/>
        </authorList>
    </citation>
    <scope>NUCLEOTIDE SEQUENCE [LARGE SCALE GENOMIC DNA]</scope>
    <source>
        <strain evidence="2 3">JCM 15085</strain>
    </source>
</reference>
<sequence>MVKDPYMIMIIFVLLAFSGIWLQGKVEFVRKISAAMYCIFGAMVLANIGILPTWSGAHEVIMTYVVPFSISMILMNARLSDLKVAAPAAIKAFIILSVVVVLGFAVGSLIFKPFIGSEIWKAAGVFIAGSVGGTVNNIVVGNTLGIDETMLSAVLTAAMVGFTLFLFFIFTAPSWMPKLGFKTAYQTLNKEEAKAFYQEYWKEKTITLDGMSTIISVAILLTAISFLLKQYLFDLPIEIYVTTLTLIVANITKVSAINGSEEIGSYGFHLFFASLGGLVSIEKLITTGPILLGMYLVAIVITVILLFIICKLFGINYEAICIASNAGIGGPTTAPVMAVAFGWKELVLTGVILGILGYAIGSYVGILGAYFIKILV</sequence>
<keyword evidence="1" id="KW-0812">Transmembrane</keyword>
<feature type="transmembrane region" description="Helical" evidence="1">
    <location>
        <begin position="293"/>
        <end position="315"/>
    </location>
</feature>
<dbReference type="InterPro" id="IPR008537">
    <property type="entry name" value="DUF819"/>
</dbReference>
<comment type="caution">
    <text evidence="2">The sequence shown here is derived from an EMBL/GenBank/DDBJ whole genome shotgun (WGS) entry which is preliminary data.</text>
</comment>
<feature type="transmembrane region" description="Helical" evidence="1">
    <location>
        <begin position="6"/>
        <end position="22"/>
    </location>
</feature>
<feature type="transmembrane region" description="Helical" evidence="1">
    <location>
        <begin position="239"/>
        <end position="257"/>
    </location>
</feature>
<protein>
    <submittedName>
        <fullName evidence="2">DUF819 family protein</fullName>
    </submittedName>
</protein>
<evidence type="ECO:0000313" key="3">
    <source>
        <dbReference type="Proteomes" id="UP000281915"/>
    </source>
</evidence>
<dbReference type="AlphaFoldDB" id="A0A3M8C9P1"/>
<name>A0A3M8C9P1_9BACL</name>
<dbReference type="RefSeq" id="WP_122915194.1">
    <property type="nucleotide sequence ID" value="NZ_RHHT01000061.1"/>
</dbReference>
<feature type="transmembrane region" description="Helical" evidence="1">
    <location>
        <begin position="151"/>
        <end position="172"/>
    </location>
</feature>
<organism evidence="2 3">
    <name type="scientific">Brevibacillus panacihumi</name>
    <dbReference type="NCBI Taxonomy" id="497735"/>
    <lineage>
        <taxon>Bacteria</taxon>
        <taxon>Bacillati</taxon>
        <taxon>Bacillota</taxon>
        <taxon>Bacilli</taxon>
        <taxon>Bacillales</taxon>
        <taxon>Paenibacillaceae</taxon>
        <taxon>Brevibacillus</taxon>
    </lineage>
</organism>